<gene>
    <name evidence="2" type="ORF">METZ01_LOCUS22831</name>
</gene>
<protein>
    <recommendedName>
        <fullName evidence="1">Nucleotide modification associated domain-containing protein</fullName>
    </recommendedName>
</protein>
<dbReference type="EMBL" id="UINC01001077">
    <property type="protein sequence ID" value="SUZ69977.1"/>
    <property type="molecule type" value="Genomic_DNA"/>
</dbReference>
<sequence length="179" mass="20754">MEKTKSQYLKIIEKSKKVFDDKNSDYGSSWRVLRVSSFVDQIHIKAQRIRNLQINEDQKIDEGQATEFIGIINYCIMSLIQIHLGVVDEPDLKGSEAIELYDNKVNETFELMLKKNHDYGEAWRDMEISSLTDLIIQKIFRMKSINNNDGETISSEGVESNFQDILNYSVFALILSKTY</sequence>
<evidence type="ECO:0000313" key="2">
    <source>
        <dbReference type="EMBL" id="SUZ69977.1"/>
    </source>
</evidence>
<dbReference type="InterPro" id="IPR011630">
    <property type="entry name" value="DUF1599"/>
</dbReference>
<evidence type="ECO:0000259" key="1">
    <source>
        <dbReference type="Pfam" id="PF07659"/>
    </source>
</evidence>
<reference evidence="2" key="1">
    <citation type="submission" date="2018-05" db="EMBL/GenBank/DDBJ databases">
        <authorList>
            <person name="Lanie J.A."/>
            <person name="Ng W.-L."/>
            <person name="Kazmierczak K.M."/>
            <person name="Andrzejewski T.M."/>
            <person name="Davidsen T.M."/>
            <person name="Wayne K.J."/>
            <person name="Tettelin H."/>
            <person name="Glass J.I."/>
            <person name="Rusch D."/>
            <person name="Podicherti R."/>
            <person name="Tsui H.-C.T."/>
            <person name="Winkler M.E."/>
        </authorList>
    </citation>
    <scope>NUCLEOTIDE SEQUENCE</scope>
</reference>
<organism evidence="2">
    <name type="scientific">marine metagenome</name>
    <dbReference type="NCBI Taxonomy" id="408172"/>
    <lineage>
        <taxon>unclassified sequences</taxon>
        <taxon>metagenomes</taxon>
        <taxon>ecological metagenomes</taxon>
    </lineage>
</organism>
<feature type="domain" description="Nucleotide modification associated" evidence="1">
    <location>
        <begin position="22"/>
        <end position="82"/>
    </location>
</feature>
<accession>A0A381PVB4</accession>
<name>A0A381PVB4_9ZZZZ</name>
<dbReference type="Pfam" id="PF07659">
    <property type="entry name" value="DUF1599"/>
    <property type="match status" value="2"/>
</dbReference>
<proteinExistence type="predicted"/>
<dbReference type="AlphaFoldDB" id="A0A381PVB4"/>
<feature type="domain" description="Nucleotide modification associated" evidence="1">
    <location>
        <begin position="115"/>
        <end position="174"/>
    </location>
</feature>